<feature type="compositionally biased region" description="Polar residues" evidence="1">
    <location>
        <begin position="95"/>
        <end position="116"/>
    </location>
</feature>
<accession>A0A199W251</accession>
<dbReference type="AlphaFoldDB" id="A0A199W251"/>
<name>A0A199W251_ANACO</name>
<reference evidence="2 3" key="1">
    <citation type="journal article" date="2016" name="DNA Res.">
        <title>The draft genome of MD-2 pineapple using hybrid error correction of long reads.</title>
        <authorList>
            <person name="Redwan R.M."/>
            <person name="Saidin A."/>
            <person name="Kumar S.V."/>
        </authorList>
    </citation>
    <scope>NUCLEOTIDE SEQUENCE [LARGE SCALE GENOMIC DNA]</scope>
    <source>
        <strain evidence="3">cv. MD2</strain>
        <tissue evidence="2">Leaf</tissue>
    </source>
</reference>
<evidence type="ECO:0000313" key="3">
    <source>
        <dbReference type="Proteomes" id="UP000092600"/>
    </source>
</evidence>
<gene>
    <name evidence="2" type="ORF">ACMD2_21717</name>
</gene>
<dbReference type="EMBL" id="LSRQ01000345">
    <property type="protein sequence ID" value="OAY83379.1"/>
    <property type="molecule type" value="Genomic_DNA"/>
</dbReference>
<evidence type="ECO:0000256" key="1">
    <source>
        <dbReference type="SAM" id="MobiDB-lite"/>
    </source>
</evidence>
<sequence>MRSLQLLQLTEHGRSLLASRRCKNLILSNVGFVNDVLERIAKATQSHGDDCVISLINELHTCWMNRRTVALVSGALLAGGTLAYMQSRHHKRSSRPNSSNDVSTPGINEDSLNQNGVDSKPIRAAWRKKSGLRSLHVLAAILLKQIGPMGMRCLLSLVTTVGEYQEGIKTLMADRSNIPRHTRSSQKVLVTAWQPKQYGEEKIQL</sequence>
<comment type="caution">
    <text evidence="2">The sequence shown here is derived from an EMBL/GenBank/DDBJ whole genome shotgun (WGS) entry which is preliminary data.</text>
</comment>
<protein>
    <submittedName>
        <fullName evidence="2">ABC transporter D family member 1</fullName>
    </submittedName>
</protein>
<organism evidence="2 3">
    <name type="scientific">Ananas comosus</name>
    <name type="common">Pineapple</name>
    <name type="synonym">Ananas ananas</name>
    <dbReference type="NCBI Taxonomy" id="4615"/>
    <lineage>
        <taxon>Eukaryota</taxon>
        <taxon>Viridiplantae</taxon>
        <taxon>Streptophyta</taxon>
        <taxon>Embryophyta</taxon>
        <taxon>Tracheophyta</taxon>
        <taxon>Spermatophyta</taxon>
        <taxon>Magnoliopsida</taxon>
        <taxon>Liliopsida</taxon>
        <taxon>Poales</taxon>
        <taxon>Bromeliaceae</taxon>
        <taxon>Bromelioideae</taxon>
        <taxon>Ananas</taxon>
    </lineage>
</organism>
<feature type="region of interest" description="Disordered" evidence="1">
    <location>
        <begin position="87"/>
        <end position="116"/>
    </location>
</feature>
<evidence type="ECO:0000313" key="2">
    <source>
        <dbReference type="EMBL" id="OAY83379.1"/>
    </source>
</evidence>
<dbReference type="STRING" id="4615.A0A199W251"/>
<dbReference type="Proteomes" id="UP000092600">
    <property type="component" value="Unassembled WGS sequence"/>
</dbReference>
<proteinExistence type="predicted"/>